<name>A0A5K3FP96_MESCO</name>
<reference evidence="2" key="1">
    <citation type="submission" date="2019-11" db="UniProtKB">
        <authorList>
            <consortium name="WormBaseParasite"/>
        </authorList>
    </citation>
    <scope>IDENTIFICATION</scope>
</reference>
<evidence type="ECO:0000256" key="1">
    <source>
        <dbReference type="SAM" id="MobiDB-lite"/>
    </source>
</evidence>
<evidence type="ECO:0000313" key="2">
    <source>
        <dbReference type="WBParaSite" id="MCU_010283-RA"/>
    </source>
</evidence>
<accession>A0A5K3FP96</accession>
<dbReference type="AlphaFoldDB" id="A0A5K3FP96"/>
<dbReference type="WBParaSite" id="MCU_010283-RA">
    <property type="protein sequence ID" value="MCU_010283-RA"/>
    <property type="gene ID" value="MCU_010283"/>
</dbReference>
<sequence>MISSSDLFSAYLPKQGRESSKGSNIACDWESATCHINDHGSNHANVISLQLCSSDPKSHHTQRTRRSIAYTSPDLSDAGRESHPARWLYVLVLLWTLT</sequence>
<proteinExistence type="predicted"/>
<organism evidence="2">
    <name type="scientific">Mesocestoides corti</name>
    <name type="common">Flatworm</name>
    <dbReference type="NCBI Taxonomy" id="53468"/>
    <lineage>
        <taxon>Eukaryota</taxon>
        <taxon>Metazoa</taxon>
        <taxon>Spiralia</taxon>
        <taxon>Lophotrochozoa</taxon>
        <taxon>Platyhelminthes</taxon>
        <taxon>Cestoda</taxon>
        <taxon>Eucestoda</taxon>
        <taxon>Cyclophyllidea</taxon>
        <taxon>Mesocestoididae</taxon>
        <taxon>Mesocestoides</taxon>
    </lineage>
</organism>
<feature type="region of interest" description="Disordered" evidence="1">
    <location>
        <begin position="55"/>
        <end position="81"/>
    </location>
</feature>
<protein>
    <submittedName>
        <fullName evidence="2">LRRNT_2 domain-containing protein</fullName>
    </submittedName>
</protein>